<keyword evidence="2 4" id="KW-0328">Glycosyltransferase</keyword>
<evidence type="ECO:0000313" key="8">
    <source>
        <dbReference type="Proteomes" id="UP000655225"/>
    </source>
</evidence>
<dbReference type="PANTHER" id="PTHR48046">
    <property type="entry name" value="UDP-GLYCOSYLTRANSFERASE 72E1"/>
    <property type="match status" value="1"/>
</dbReference>
<dbReference type="InterPro" id="IPR035595">
    <property type="entry name" value="UDP_glycos_trans_CS"/>
</dbReference>
<dbReference type="Gene3D" id="3.40.50.2000">
    <property type="entry name" value="Glycogen Phosphorylase B"/>
    <property type="match status" value="2"/>
</dbReference>
<dbReference type="PANTHER" id="PTHR48046:SF1">
    <property type="entry name" value="GLYCOSYLTRANSFERASE-RELATED"/>
    <property type="match status" value="1"/>
</dbReference>
<sequence length="475" mass="52706">MESPKPHIALLSSPGLGHLIPILELGKRLLSLHGFHITIFVTTTQASTAQSQLLNSQTVPGKLTIVELPPADISSLVRPDTAIEITICIIVRESIPALQSAILAMTQQPTVLIVDIFGIDAFEIADQFQIPKYVFITSSAIFLALTVYVPTLDGLVVGEYVDLQEPIRVPGCNPIRPDDVVDPMLDRKHERYSVYVDICFRLLMAHGLFLNTWEDLEPITIRALREDIVTFTPPIYPIGPLMRSVGPPIAGRECLDWLDMQRTESVLYVSFGSGGTISAEQLTELATGLELSQQRFIWVVRAPTKKDASATFFTSGNGHDDLSEYFPDGFLTRTREVGLMVPQWAPQVEILSHPSIGGFLSHCGWNSTIESIMNGVPMIAWPLYAEQRMNASILTEDLNVAVRPEILPAKGVVGRKEIERMVRRVMEGEEGNELRGRVRELRSSALKSLNEGGSSYNSLSQVARKWEMSDKNMRS</sequence>
<dbReference type="FunFam" id="3.40.50.2000:FF:000054">
    <property type="entry name" value="Glycosyltransferase"/>
    <property type="match status" value="1"/>
</dbReference>
<name>A0A834ZFI7_TETSI</name>
<feature type="compositionally biased region" description="Polar residues" evidence="6">
    <location>
        <begin position="449"/>
        <end position="461"/>
    </location>
</feature>
<keyword evidence="8" id="KW-1185">Reference proteome</keyword>
<dbReference type="PROSITE" id="PS00375">
    <property type="entry name" value="UDPGT"/>
    <property type="match status" value="1"/>
</dbReference>
<dbReference type="Proteomes" id="UP000655225">
    <property type="component" value="Unassembled WGS sequence"/>
</dbReference>
<dbReference type="InterPro" id="IPR002213">
    <property type="entry name" value="UDP_glucos_trans"/>
</dbReference>
<keyword evidence="3 4" id="KW-0808">Transferase</keyword>
<dbReference type="CDD" id="cd03784">
    <property type="entry name" value="GT1_Gtf-like"/>
    <property type="match status" value="1"/>
</dbReference>
<evidence type="ECO:0000256" key="5">
    <source>
        <dbReference type="RuleBase" id="RU362057"/>
    </source>
</evidence>
<feature type="compositionally biased region" description="Basic and acidic residues" evidence="6">
    <location>
        <begin position="464"/>
        <end position="475"/>
    </location>
</feature>
<dbReference type="FunFam" id="3.40.50.2000:FF:000051">
    <property type="entry name" value="Glycosyltransferase"/>
    <property type="match status" value="1"/>
</dbReference>
<accession>A0A834ZFI7</accession>
<evidence type="ECO:0000256" key="6">
    <source>
        <dbReference type="SAM" id="MobiDB-lite"/>
    </source>
</evidence>
<dbReference type="OMA" id="ILVNAWE"/>
<evidence type="ECO:0000256" key="2">
    <source>
        <dbReference type="ARBA" id="ARBA00022676"/>
    </source>
</evidence>
<proteinExistence type="inferred from homology"/>
<dbReference type="EMBL" id="JABCRI010000005">
    <property type="protein sequence ID" value="KAF8406394.1"/>
    <property type="molecule type" value="Genomic_DNA"/>
</dbReference>
<evidence type="ECO:0000256" key="4">
    <source>
        <dbReference type="RuleBase" id="RU003718"/>
    </source>
</evidence>
<dbReference type="EC" id="2.4.1.-" evidence="5"/>
<organism evidence="7 8">
    <name type="scientific">Tetracentron sinense</name>
    <name type="common">Spur-leaf</name>
    <dbReference type="NCBI Taxonomy" id="13715"/>
    <lineage>
        <taxon>Eukaryota</taxon>
        <taxon>Viridiplantae</taxon>
        <taxon>Streptophyta</taxon>
        <taxon>Embryophyta</taxon>
        <taxon>Tracheophyta</taxon>
        <taxon>Spermatophyta</taxon>
        <taxon>Magnoliopsida</taxon>
        <taxon>Trochodendrales</taxon>
        <taxon>Trochodendraceae</taxon>
        <taxon>Tetracentron</taxon>
    </lineage>
</organism>
<dbReference type="Pfam" id="PF00201">
    <property type="entry name" value="UDPGT"/>
    <property type="match status" value="1"/>
</dbReference>
<dbReference type="SUPFAM" id="SSF53756">
    <property type="entry name" value="UDP-Glycosyltransferase/glycogen phosphorylase"/>
    <property type="match status" value="1"/>
</dbReference>
<comment type="caution">
    <text evidence="7">The sequence shown here is derived from an EMBL/GenBank/DDBJ whole genome shotgun (WGS) entry which is preliminary data.</text>
</comment>
<dbReference type="AlphaFoldDB" id="A0A834ZFI7"/>
<gene>
    <name evidence="7" type="ORF">HHK36_008481</name>
</gene>
<comment type="similarity">
    <text evidence="1 4">Belongs to the UDP-glycosyltransferase family.</text>
</comment>
<dbReference type="GO" id="GO:0008194">
    <property type="term" value="F:UDP-glycosyltransferase activity"/>
    <property type="evidence" value="ECO:0007669"/>
    <property type="project" value="InterPro"/>
</dbReference>
<evidence type="ECO:0000313" key="7">
    <source>
        <dbReference type="EMBL" id="KAF8406394.1"/>
    </source>
</evidence>
<dbReference type="OrthoDB" id="5835829at2759"/>
<evidence type="ECO:0000256" key="1">
    <source>
        <dbReference type="ARBA" id="ARBA00009995"/>
    </source>
</evidence>
<evidence type="ECO:0000256" key="3">
    <source>
        <dbReference type="ARBA" id="ARBA00022679"/>
    </source>
</evidence>
<protein>
    <recommendedName>
        <fullName evidence="5">Glycosyltransferase</fullName>
        <ecNumber evidence="5">2.4.1.-</ecNumber>
    </recommendedName>
</protein>
<reference evidence="7 8" key="1">
    <citation type="submission" date="2020-04" db="EMBL/GenBank/DDBJ databases">
        <title>Plant Genome Project.</title>
        <authorList>
            <person name="Zhang R.-G."/>
        </authorList>
    </citation>
    <scope>NUCLEOTIDE SEQUENCE [LARGE SCALE GENOMIC DNA]</scope>
    <source>
        <strain evidence="7">YNK0</strain>
        <tissue evidence="7">Leaf</tissue>
    </source>
</reference>
<feature type="region of interest" description="Disordered" evidence="6">
    <location>
        <begin position="449"/>
        <end position="475"/>
    </location>
</feature>